<dbReference type="PANTHER" id="PTHR10587:SF133">
    <property type="entry name" value="CHITIN DEACETYLASE 1-RELATED"/>
    <property type="match status" value="1"/>
</dbReference>
<name>A0ABW9JG00_9SPHI</name>
<keyword evidence="2 4" id="KW-0378">Hydrolase</keyword>
<gene>
    <name evidence="4" type="ORF">E5L68_007925</name>
</gene>
<evidence type="ECO:0000259" key="3">
    <source>
        <dbReference type="PROSITE" id="PS51677"/>
    </source>
</evidence>
<reference evidence="4 5" key="1">
    <citation type="submission" date="2024-12" db="EMBL/GenBank/DDBJ databases">
        <authorList>
            <person name="Hu S."/>
        </authorList>
    </citation>
    <scope>NUCLEOTIDE SEQUENCE [LARGE SCALE GENOMIC DNA]</scope>
    <source>
        <strain evidence="4 5">P-25</strain>
    </source>
</reference>
<accession>A0ABW9JG00</accession>
<dbReference type="Proteomes" id="UP001517367">
    <property type="component" value="Unassembled WGS sequence"/>
</dbReference>
<dbReference type="Gene3D" id="3.20.20.370">
    <property type="entry name" value="Glycoside hydrolase/deacetylase"/>
    <property type="match status" value="1"/>
</dbReference>
<keyword evidence="1" id="KW-0479">Metal-binding</keyword>
<dbReference type="Pfam" id="PF01522">
    <property type="entry name" value="Polysacc_deac_1"/>
    <property type="match status" value="1"/>
</dbReference>
<dbReference type="EMBL" id="SRMP02000011">
    <property type="protein sequence ID" value="MFN0291317.1"/>
    <property type="molecule type" value="Genomic_DNA"/>
</dbReference>
<organism evidence="4 5">
    <name type="scientific">Pedobacter helvus</name>
    <dbReference type="NCBI Taxonomy" id="2563444"/>
    <lineage>
        <taxon>Bacteria</taxon>
        <taxon>Pseudomonadati</taxon>
        <taxon>Bacteroidota</taxon>
        <taxon>Sphingobacteriia</taxon>
        <taxon>Sphingobacteriales</taxon>
        <taxon>Sphingobacteriaceae</taxon>
        <taxon>Pedobacter</taxon>
    </lineage>
</organism>
<dbReference type="InterPro" id="IPR011330">
    <property type="entry name" value="Glyco_hydro/deAcase_b/a-brl"/>
</dbReference>
<evidence type="ECO:0000313" key="4">
    <source>
        <dbReference type="EMBL" id="MFN0291317.1"/>
    </source>
</evidence>
<dbReference type="InterPro" id="IPR002509">
    <property type="entry name" value="NODB_dom"/>
</dbReference>
<dbReference type="PROSITE" id="PS51677">
    <property type="entry name" value="NODB"/>
    <property type="match status" value="1"/>
</dbReference>
<dbReference type="SUPFAM" id="SSF88713">
    <property type="entry name" value="Glycoside hydrolase/deacetylase"/>
    <property type="match status" value="1"/>
</dbReference>
<protein>
    <submittedName>
        <fullName evidence="4">Polysaccharide deacetylase family protein</fullName>
        <ecNumber evidence="4">3.-.-.-</ecNumber>
    </submittedName>
</protein>
<sequence>MYTVRPPFFLKWFYPNLIWNRERKDTKEKIVYLTFDDGPIPNVTDFVLNTLNSFGIKATFFCIGDNIQKHPQVFERIKNEGHAIGNHTYNHLKGWKTDDKTYVNNFWKCQELTGTNLFRPPYGRIKKSQIRQLVASYELPVTRNPQNTTYRSTLNSAQDLEHINSQPATRNSQLQIVMWDVLSGDFDINLSSEKCYQNVVKNTRNGSIIVFHDSLKAWDRLEYALPRAIEFLLKEGYGFKTL</sequence>
<evidence type="ECO:0000256" key="1">
    <source>
        <dbReference type="ARBA" id="ARBA00022723"/>
    </source>
</evidence>
<evidence type="ECO:0000313" key="5">
    <source>
        <dbReference type="Proteomes" id="UP001517367"/>
    </source>
</evidence>
<proteinExistence type="predicted"/>
<dbReference type="InterPro" id="IPR050248">
    <property type="entry name" value="Polysacc_deacetylase_ArnD"/>
</dbReference>
<keyword evidence="5" id="KW-1185">Reference proteome</keyword>
<feature type="domain" description="NodB homology" evidence="3">
    <location>
        <begin position="29"/>
        <end position="240"/>
    </location>
</feature>
<dbReference type="CDD" id="cd10917">
    <property type="entry name" value="CE4_NodB_like_6s_7s"/>
    <property type="match status" value="1"/>
</dbReference>
<dbReference type="EC" id="3.-.-.-" evidence="4"/>
<comment type="caution">
    <text evidence="4">The sequence shown here is derived from an EMBL/GenBank/DDBJ whole genome shotgun (WGS) entry which is preliminary data.</text>
</comment>
<dbReference type="GO" id="GO:0016787">
    <property type="term" value="F:hydrolase activity"/>
    <property type="evidence" value="ECO:0007669"/>
    <property type="project" value="UniProtKB-KW"/>
</dbReference>
<dbReference type="RefSeq" id="WP_138730527.1">
    <property type="nucleotide sequence ID" value="NZ_SRMP02000011.1"/>
</dbReference>
<dbReference type="PANTHER" id="PTHR10587">
    <property type="entry name" value="GLYCOSYL TRANSFERASE-RELATED"/>
    <property type="match status" value="1"/>
</dbReference>
<evidence type="ECO:0000256" key="2">
    <source>
        <dbReference type="ARBA" id="ARBA00022801"/>
    </source>
</evidence>